<reference evidence="10 11" key="1">
    <citation type="journal article" date="2009" name="Stand. Genomic Sci.">
        <title>Complete genome sequence of Beutenbergia cavernae type strain (HKI 0122).</title>
        <authorList>
            <person name="Land M."/>
            <person name="Pukall R."/>
            <person name="Abt B."/>
            <person name="Goker M."/>
            <person name="Rohde M."/>
            <person name="Glavina Del Rio T."/>
            <person name="Tice H."/>
            <person name="Copeland A."/>
            <person name="Cheng J.F."/>
            <person name="Lucas S."/>
            <person name="Chen F."/>
            <person name="Nolan M."/>
            <person name="Bruce D."/>
            <person name="Goodwin L."/>
            <person name="Pitluck S."/>
            <person name="Ivanova N."/>
            <person name="Mavromatis K."/>
            <person name="Ovchinnikova G."/>
            <person name="Pati A."/>
            <person name="Chen A."/>
            <person name="Palaniappan K."/>
            <person name="Hauser L."/>
            <person name="Chang Y.J."/>
            <person name="Jefferies C.C."/>
            <person name="Saunders E."/>
            <person name="Brettin T."/>
            <person name="Detter J.C."/>
            <person name="Han C."/>
            <person name="Chain P."/>
            <person name="Bristow J."/>
            <person name="Eisen J.A."/>
            <person name="Markowitz V."/>
            <person name="Hugenholtz P."/>
            <person name="Kyrpides N.C."/>
            <person name="Klenk H.P."/>
            <person name="Lapidus A."/>
        </authorList>
    </citation>
    <scope>NUCLEOTIDE SEQUENCE [LARGE SCALE GENOMIC DNA]</scope>
    <source>
        <strain evidence="11">ATCC BAA-8 / DSM 12333 / NBRC 16432</strain>
    </source>
</reference>
<dbReference type="STRING" id="471853.Bcav_3163"/>
<evidence type="ECO:0000256" key="8">
    <source>
        <dbReference type="ARBA" id="ARBA00023136"/>
    </source>
</evidence>
<keyword evidence="8 9" id="KW-0472">Membrane</keyword>
<dbReference type="GO" id="GO:0065002">
    <property type="term" value="P:intracellular protein transmembrane transport"/>
    <property type="evidence" value="ECO:0007669"/>
    <property type="project" value="UniProtKB-UniRule"/>
</dbReference>
<dbReference type="GO" id="GO:0005886">
    <property type="term" value="C:plasma membrane"/>
    <property type="evidence" value="ECO:0007669"/>
    <property type="project" value="UniProtKB-SubCell"/>
</dbReference>
<proteinExistence type="inferred from homology"/>
<dbReference type="InterPro" id="IPR001901">
    <property type="entry name" value="Translocase_SecE/Sec61-g"/>
</dbReference>
<evidence type="ECO:0000313" key="10">
    <source>
        <dbReference type="EMBL" id="ACQ81407.1"/>
    </source>
</evidence>
<evidence type="ECO:0000256" key="2">
    <source>
        <dbReference type="ARBA" id="ARBA00022448"/>
    </source>
</evidence>
<dbReference type="GO" id="GO:0043952">
    <property type="term" value="P:protein transport by the Sec complex"/>
    <property type="evidence" value="ECO:0007669"/>
    <property type="project" value="UniProtKB-UniRule"/>
</dbReference>
<dbReference type="Pfam" id="PF00584">
    <property type="entry name" value="SecE"/>
    <property type="match status" value="1"/>
</dbReference>
<feature type="transmembrane region" description="Helical" evidence="9">
    <location>
        <begin position="49"/>
        <end position="69"/>
    </location>
</feature>
<dbReference type="NCBIfam" id="TIGR00964">
    <property type="entry name" value="secE_bact"/>
    <property type="match status" value="1"/>
</dbReference>
<comment type="subunit">
    <text evidence="9">Component of the Sec protein translocase complex. Heterotrimer consisting of SecY, SecE and SecG subunits. The heterotrimers can form oligomers, although 1 heterotrimer is thought to be able to translocate proteins. Interacts with the ribosome. Interacts with SecDF, and other proteins may be involved. Interacts with SecA.</text>
</comment>
<sequence length="87" mass="9522">MTDSANAARTSRPAAGPPAKRNLFARIALFVRQVIAELKKVVRPTRSELMTYTAVVIVFVLAVMLYVGVLDFGIGKLVLWVFGRDSA</sequence>
<dbReference type="InterPro" id="IPR038379">
    <property type="entry name" value="SecE_sf"/>
</dbReference>
<keyword evidence="11" id="KW-1185">Reference proteome</keyword>
<comment type="subcellular location">
    <subcellularLocation>
        <location evidence="9">Cell membrane</location>
        <topology evidence="9">Single-pass membrane protein</topology>
    </subcellularLocation>
    <subcellularLocation>
        <location evidence="1">Membrane</location>
    </subcellularLocation>
</comment>
<dbReference type="Proteomes" id="UP000007962">
    <property type="component" value="Chromosome"/>
</dbReference>
<evidence type="ECO:0000256" key="6">
    <source>
        <dbReference type="ARBA" id="ARBA00022989"/>
    </source>
</evidence>
<keyword evidence="3 9" id="KW-1003">Cell membrane</keyword>
<evidence type="ECO:0000256" key="1">
    <source>
        <dbReference type="ARBA" id="ARBA00004370"/>
    </source>
</evidence>
<name>C5C0L1_BEUC1</name>
<dbReference type="HAMAP" id="MF_00422">
    <property type="entry name" value="SecE"/>
    <property type="match status" value="1"/>
</dbReference>
<evidence type="ECO:0000256" key="9">
    <source>
        <dbReference type="HAMAP-Rule" id="MF_00422"/>
    </source>
</evidence>
<evidence type="ECO:0000256" key="5">
    <source>
        <dbReference type="ARBA" id="ARBA00022927"/>
    </source>
</evidence>
<dbReference type="PANTHER" id="PTHR33910">
    <property type="entry name" value="PROTEIN TRANSLOCASE SUBUNIT SECE"/>
    <property type="match status" value="1"/>
</dbReference>
<organism evidence="10 11">
    <name type="scientific">Beutenbergia cavernae (strain ATCC BAA-8 / DSM 12333 / CCUG 43141 / JCM 11478 / NBRC 16432 / NCIMB 13614 / HKI 0122)</name>
    <dbReference type="NCBI Taxonomy" id="471853"/>
    <lineage>
        <taxon>Bacteria</taxon>
        <taxon>Bacillati</taxon>
        <taxon>Actinomycetota</taxon>
        <taxon>Actinomycetes</taxon>
        <taxon>Micrococcales</taxon>
        <taxon>Beutenbergiaceae</taxon>
        <taxon>Beutenbergia</taxon>
    </lineage>
</organism>
<protein>
    <recommendedName>
        <fullName evidence="9">Protein translocase subunit SecE</fullName>
    </recommendedName>
</protein>
<keyword evidence="6 9" id="KW-1133">Transmembrane helix</keyword>
<dbReference type="HOGENOM" id="CLU_113663_3_2_11"/>
<gene>
    <name evidence="9" type="primary">secE</name>
    <name evidence="10" type="ordered locus">Bcav_3163</name>
</gene>
<dbReference type="PANTHER" id="PTHR33910:SF1">
    <property type="entry name" value="PROTEIN TRANSLOCASE SUBUNIT SECE"/>
    <property type="match status" value="1"/>
</dbReference>
<evidence type="ECO:0000256" key="4">
    <source>
        <dbReference type="ARBA" id="ARBA00022692"/>
    </source>
</evidence>
<dbReference type="GO" id="GO:0008320">
    <property type="term" value="F:protein transmembrane transporter activity"/>
    <property type="evidence" value="ECO:0007669"/>
    <property type="project" value="UniProtKB-UniRule"/>
</dbReference>
<keyword evidence="4 9" id="KW-0812">Transmembrane</keyword>
<dbReference type="Gene3D" id="1.20.5.1030">
    <property type="entry name" value="Preprotein translocase secy subunit"/>
    <property type="match status" value="1"/>
</dbReference>
<dbReference type="InterPro" id="IPR005807">
    <property type="entry name" value="SecE_bac"/>
</dbReference>
<dbReference type="KEGG" id="bcv:Bcav_3163"/>
<evidence type="ECO:0000256" key="3">
    <source>
        <dbReference type="ARBA" id="ARBA00022475"/>
    </source>
</evidence>
<comment type="function">
    <text evidence="9">Essential subunit of the Sec protein translocation channel SecYEG. Clamps together the 2 halves of SecY. May contact the channel plug during translocation.</text>
</comment>
<dbReference type="RefSeq" id="WP_015883647.1">
    <property type="nucleotide sequence ID" value="NC_012669.1"/>
</dbReference>
<accession>C5C0L1</accession>
<comment type="similarity">
    <text evidence="9">Belongs to the SecE/SEC61-gamma family.</text>
</comment>
<dbReference type="eggNOG" id="COG0690">
    <property type="taxonomic scope" value="Bacteria"/>
</dbReference>
<keyword evidence="7 9" id="KW-0811">Translocation</keyword>
<evidence type="ECO:0000256" key="7">
    <source>
        <dbReference type="ARBA" id="ARBA00023010"/>
    </source>
</evidence>
<dbReference type="GO" id="GO:0009306">
    <property type="term" value="P:protein secretion"/>
    <property type="evidence" value="ECO:0007669"/>
    <property type="project" value="UniProtKB-UniRule"/>
</dbReference>
<evidence type="ECO:0000313" key="11">
    <source>
        <dbReference type="Proteomes" id="UP000007962"/>
    </source>
</evidence>
<dbReference type="GO" id="GO:0006605">
    <property type="term" value="P:protein targeting"/>
    <property type="evidence" value="ECO:0007669"/>
    <property type="project" value="UniProtKB-UniRule"/>
</dbReference>
<dbReference type="AlphaFoldDB" id="C5C0L1"/>
<dbReference type="EMBL" id="CP001618">
    <property type="protein sequence ID" value="ACQ81407.1"/>
    <property type="molecule type" value="Genomic_DNA"/>
</dbReference>
<keyword evidence="2 9" id="KW-0813">Transport</keyword>
<keyword evidence="5 9" id="KW-0653">Protein transport</keyword>